<organism evidence="8 9">
    <name type="scientific">Pedobacter paludis</name>
    <dbReference type="NCBI Taxonomy" id="2203212"/>
    <lineage>
        <taxon>Bacteria</taxon>
        <taxon>Pseudomonadati</taxon>
        <taxon>Bacteroidota</taxon>
        <taxon>Sphingobacteriia</taxon>
        <taxon>Sphingobacteriales</taxon>
        <taxon>Sphingobacteriaceae</taxon>
        <taxon>Pedobacter</taxon>
    </lineage>
</organism>
<dbReference type="GO" id="GO:0006355">
    <property type="term" value="P:regulation of DNA-templated transcription"/>
    <property type="evidence" value="ECO:0007669"/>
    <property type="project" value="InterPro"/>
</dbReference>
<dbReference type="SMART" id="SM00448">
    <property type="entry name" value="REC"/>
    <property type="match status" value="1"/>
</dbReference>
<dbReference type="InterPro" id="IPR039420">
    <property type="entry name" value="WalR-like"/>
</dbReference>
<dbReference type="InterPro" id="IPR036388">
    <property type="entry name" value="WH-like_DNA-bd_sf"/>
</dbReference>
<dbReference type="Pfam" id="PF00072">
    <property type="entry name" value="Response_reg"/>
    <property type="match status" value="1"/>
</dbReference>
<reference evidence="9" key="1">
    <citation type="submission" date="2018-05" db="EMBL/GenBank/DDBJ databases">
        <title>Pedobacter paludis sp. nov., isolated from wetland soil.</title>
        <authorList>
            <person name="Zhang Y."/>
        </authorList>
    </citation>
    <scope>NUCLEOTIDE SEQUENCE [LARGE SCALE GENOMIC DNA]</scope>
    <source>
        <strain evidence="9">R-8</strain>
    </source>
</reference>
<evidence type="ECO:0000256" key="3">
    <source>
        <dbReference type="ARBA" id="ARBA00023125"/>
    </source>
</evidence>
<dbReference type="OrthoDB" id="9797341at2"/>
<dbReference type="SMART" id="SM00421">
    <property type="entry name" value="HTH_LUXR"/>
    <property type="match status" value="1"/>
</dbReference>
<dbReference type="EMBL" id="QGNY01000004">
    <property type="protein sequence ID" value="PWS31722.1"/>
    <property type="molecule type" value="Genomic_DNA"/>
</dbReference>
<evidence type="ECO:0000256" key="1">
    <source>
        <dbReference type="ARBA" id="ARBA00022553"/>
    </source>
</evidence>
<dbReference type="SUPFAM" id="SSF46894">
    <property type="entry name" value="C-terminal effector domain of the bipartite response regulators"/>
    <property type="match status" value="1"/>
</dbReference>
<accession>A0A317EZ42</accession>
<keyword evidence="4" id="KW-0804">Transcription</keyword>
<keyword evidence="9" id="KW-1185">Reference proteome</keyword>
<proteinExistence type="predicted"/>
<sequence>MKICLIDDHQLLSELLKISLTDFEFVESVNIYNQADKFFAHLDTLKPNVLILDMLMPDMNGVEIIRKCRKTRSKTDLKILVLSTITNPNTIKEAFKMGANGYICKDASIEELVTAIQFINEFDRKSYIGESLKEILVQSQLFEDTVSFTLSPREKELLHHVCSGKTVKEIALILDLSANTIQSYMRQLMYKMDVNRMPDLILKAIEYGLFLPNSMA</sequence>
<dbReference type="InterPro" id="IPR001789">
    <property type="entry name" value="Sig_transdc_resp-reg_receiver"/>
</dbReference>
<dbReference type="GO" id="GO:0003677">
    <property type="term" value="F:DNA binding"/>
    <property type="evidence" value="ECO:0007669"/>
    <property type="project" value="UniProtKB-KW"/>
</dbReference>
<dbReference type="PANTHER" id="PTHR43214:SF41">
    <property type="entry name" value="NITRATE_NITRITE RESPONSE REGULATOR PROTEIN NARP"/>
    <property type="match status" value="1"/>
</dbReference>
<dbReference type="RefSeq" id="WP_109930681.1">
    <property type="nucleotide sequence ID" value="NZ_QGNY01000004.1"/>
</dbReference>
<dbReference type="AlphaFoldDB" id="A0A317EZ42"/>
<dbReference type="PRINTS" id="PR00038">
    <property type="entry name" value="HTHLUXR"/>
</dbReference>
<dbReference type="Pfam" id="PF00196">
    <property type="entry name" value="GerE"/>
    <property type="match status" value="1"/>
</dbReference>
<comment type="caution">
    <text evidence="8">The sequence shown here is derived from an EMBL/GenBank/DDBJ whole genome shotgun (WGS) entry which is preliminary data.</text>
</comment>
<dbReference type="PANTHER" id="PTHR43214">
    <property type="entry name" value="TWO-COMPONENT RESPONSE REGULATOR"/>
    <property type="match status" value="1"/>
</dbReference>
<dbReference type="Gene3D" id="1.10.10.10">
    <property type="entry name" value="Winged helix-like DNA-binding domain superfamily/Winged helix DNA-binding domain"/>
    <property type="match status" value="1"/>
</dbReference>
<gene>
    <name evidence="8" type="ORF">DF947_14150</name>
</gene>
<dbReference type="PROSITE" id="PS50110">
    <property type="entry name" value="RESPONSE_REGULATORY"/>
    <property type="match status" value="1"/>
</dbReference>
<evidence type="ECO:0008006" key="10">
    <source>
        <dbReference type="Google" id="ProtNLM"/>
    </source>
</evidence>
<feature type="domain" description="HTH luxR-type" evidence="6">
    <location>
        <begin position="143"/>
        <end position="208"/>
    </location>
</feature>
<dbReference type="CDD" id="cd06170">
    <property type="entry name" value="LuxR_C_like"/>
    <property type="match status" value="1"/>
</dbReference>
<feature type="modified residue" description="4-aspartylphosphate" evidence="5">
    <location>
        <position position="53"/>
    </location>
</feature>
<dbReference type="PROSITE" id="PS50043">
    <property type="entry name" value="HTH_LUXR_2"/>
    <property type="match status" value="1"/>
</dbReference>
<dbReference type="Gene3D" id="3.40.50.2300">
    <property type="match status" value="1"/>
</dbReference>
<keyword evidence="2" id="KW-0805">Transcription regulation</keyword>
<evidence type="ECO:0000313" key="8">
    <source>
        <dbReference type="EMBL" id="PWS31722.1"/>
    </source>
</evidence>
<dbReference type="Proteomes" id="UP000245391">
    <property type="component" value="Unassembled WGS sequence"/>
</dbReference>
<dbReference type="InterPro" id="IPR058245">
    <property type="entry name" value="NreC/VraR/RcsB-like_REC"/>
</dbReference>
<evidence type="ECO:0000256" key="2">
    <source>
        <dbReference type="ARBA" id="ARBA00023015"/>
    </source>
</evidence>
<dbReference type="InterPro" id="IPR000792">
    <property type="entry name" value="Tscrpt_reg_LuxR_C"/>
</dbReference>
<evidence type="ECO:0000259" key="6">
    <source>
        <dbReference type="PROSITE" id="PS50043"/>
    </source>
</evidence>
<feature type="domain" description="Response regulatory" evidence="7">
    <location>
        <begin position="2"/>
        <end position="120"/>
    </location>
</feature>
<protein>
    <recommendedName>
        <fullName evidence="10">DNA-binding response regulator</fullName>
    </recommendedName>
</protein>
<evidence type="ECO:0000259" key="7">
    <source>
        <dbReference type="PROSITE" id="PS50110"/>
    </source>
</evidence>
<keyword evidence="3" id="KW-0238">DNA-binding</keyword>
<dbReference type="InterPro" id="IPR016032">
    <property type="entry name" value="Sig_transdc_resp-reg_C-effctor"/>
</dbReference>
<name>A0A317EZ42_9SPHI</name>
<dbReference type="CDD" id="cd17535">
    <property type="entry name" value="REC_NarL-like"/>
    <property type="match status" value="1"/>
</dbReference>
<dbReference type="GO" id="GO:0000160">
    <property type="term" value="P:phosphorelay signal transduction system"/>
    <property type="evidence" value="ECO:0007669"/>
    <property type="project" value="InterPro"/>
</dbReference>
<keyword evidence="1 5" id="KW-0597">Phosphoprotein</keyword>
<dbReference type="SUPFAM" id="SSF52172">
    <property type="entry name" value="CheY-like"/>
    <property type="match status" value="1"/>
</dbReference>
<dbReference type="InterPro" id="IPR011006">
    <property type="entry name" value="CheY-like_superfamily"/>
</dbReference>
<evidence type="ECO:0000256" key="4">
    <source>
        <dbReference type="ARBA" id="ARBA00023163"/>
    </source>
</evidence>
<evidence type="ECO:0000256" key="5">
    <source>
        <dbReference type="PROSITE-ProRule" id="PRU00169"/>
    </source>
</evidence>
<evidence type="ECO:0000313" key="9">
    <source>
        <dbReference type="Proteomes" id="UP000245391"/>
    </source>
</evidence>